<dbReference type="Gene3D" id="3.40.50.12780">
    <property type="entry name" value="N-terminal domain of ligase-like"/>
    <property type="match status" value="1"/>
</dbReference>
<feature type="domain" description="Acyl-protein synthetase LuxE" evidence="1">
    <location>
        <begin position="58"/>
        <end position="366"/>
    </location>
</feature>
<accession>A0A1S7LCB1</accession>
<protein>
    <recommendedName>
        <fullName evidence="1">Acyl-protein synthetase LuxE domain-containing protein</fullName>
    </recommendedName>
</protein>
<proteinExistence type="predicted"/>
<organism evidence="2">
    <name type="scientific">Magnetococcus massalia (strain MO-1)</name>
    <dbReference type="NCBI Taxonomy" id="451514"/>
    <lineage>
        <taxon>Bacteria</taxon>
        <taxon>Pseudomonadati</taxon>
        <taxon>Pseudomonadota</taxon>
        <taxon>Magnetococcia</taxon>
        <taxon>Magnetococcales</taxon>
        <taxon>Magnetococcaceae</taxon>
        <taxon>Magnetococcus</taxon>
    </lineage>
</organism>
<dbReference type="AlphaFoldDB" id="A0A1S7LCB1"/>
<dbReference type="GO" id="GO:0047474">
    <property type="term" value="F:long-chain fatty acid--protein ligase activity"/>
    <property type="evidence" value="ECO:0007669"/>
    <property type="project" value="InterPro"/>
</dbReference>
<name>A0A1S7LCB1_MAGMO</name>
<sequence>MVEPKEIQEQVKALLNGPVYGGDEALRLETLRHRMAEAARLHAGYANYISHWPIPLAEAGSIADLPYLPVALFKEMNLSLVAEEQVKMSLHSSSTTGQTPATVPIDGKTGRAMSRGVTNILSHFIGSHRRPYLVMDDLSANTGDQSLGARGAAIRGLIPYASDVVYGLKIDQQNQFELLAEELRQFAQSHGDGPVLIYGFTWILWQAVVLAMEAQGLQLKLPEATVIHSGGWKKLTALAVDKAEYNQRVAKVFGMQPERVIDLYGMVENVGIVYPDCSEGLKHAPMFGGVVIRDTTTLQPVETGQSGLIQVMSVLPGSFPGHSLLTDDLGQLVHAEGCACGRPGAAFRLMGRAPTVEVRGCSDVMALKGVGG</sequence>
<evidence type="ECO:0000259" key="1">
    <source>
        <dbReference type="Pfam" id="PF04443"/>
    </source>
</evidence>
<reference evidence="2" key="1">
    <citation type="submission" date="2015-04" db="EMBL/GenBank/DDBJ databases">
        <authorList>
            <person name="Syromyatnikov M.Y."/>
            <person name="Popov V.N."/>
        </authorList>
    </citation>
    <scope>NUCLEOTIDE SEQUENCE</scope>
    <source>
        <strain evidence="2">MO-1</strain>
    </source>
</reference>
<dbReference type="Pfam" id="PF04443">
    <property type="entry name" value="LuxE"/>
    <property type="match status" value="1"/>
</dbReference>
<evidence type="ECO:0000313" key="2">
    <source>
        <dbReference type="EMBL" id="CRH04435.1"/>
    </source>
</evidence>
<dbReference type="GO" id="GO:0008218">
    <property type="term" value="P:bioluminescence"/>
    <property type="evidence" value="ECO:0007669"/>
    <property type="project" value="InterPro"/>
</dbReference>
<dbReference type="InterPro" id="IPR007534">
    <property type="entry name" value="LuxE"/>
</dbReference>
<gene>
    <name evidence="2" type="ORF">MAGMO_0221</name>
</gene>
<dbReference type="InterPro" id="IPR042099">
    <property type="entry name" value="ANL_N_sf"/>
</dbReference>
<dbReference type="EMBL" id="LO017727">
    <property type="protein sequence ID" value="CRH04435.1"/>
    <property type="molecule type" value="Genomic_DNA"/>
</dbReference>